<gene>
    <name evidence="2" type="ORF">SAMN05446037_100442</name>
</gene>
<name>A0A239BPM2_9FIRM</name>
<feature type="coiled-coil region" evidence="1">
    <location>
        <begin position="247"/>
        <end position="281"/>
    </location>
</feature>
<dbReference type="AlphaFoldDB" id="A0A239BPM2"/>
<accession>A0A239BPM2</accession>
<keyword evidence="3" id="KW-1185">Reference proteome</keyword>
<evidence type="ECO:0000256" key="1">
    <source>
        <dbReference type="SAM" id="Coils"/>
    </source>
</evidence>
<dbReference type="PROSITE" id="PS51257">
    <property type="entry name" value="PROKAR_LIPOPROTEIN"/>
    <property type="match status" value="1"/>
</dbReference>
<dbReference type="OrthoDB" id="1953300at2"/>
<sequence>MINKILRTRFCFLIILLFVFMVFFTACNTSPKKPQEEQGGNKPPEVPEVLVEMESEILETMYDIDAIKGIEMAIEEKEKEELPTTPQAAEIEVETEGELEPEVNVQQPQQEKAGNGQKLRMAIEEEQIIVPLLKEEEIEGTTAEMSEPPEAIDEVWFEIGHKIESFHKKWNVLEADLRDVHAPQDQIDKFEETLIEASEAMMQKDVVSSLFALNNLTSYLANFRNSFTSKVPGPVYKMKYHIRQSVLYAHEEKYENAQEHIDKAKELKNGMQQQLAEKDAQHTAEKFDLSIADLEKQIAAENFDLIQTNAAVVIKNIILIQDTFKGSMK</sequence>
<dbReference type="EMBL" id="FZOJ01000004">
    <property type="protein sequence ID" value="SNS09612.1"/>
    <property type="molecule type" value="Genomic_DNA"/>
</dbReference>
<keyword evidence="1" id="KW-0175">Coiled coil</keyword>
<proteinExistence type="predicted"/>
<reference evidence="2 3" key="1">
    <citation type="submission" date="2017-06" db="EMBL/GenBank/DDBJ databases">
        <authorList>
            <person name="Kim H.J."/>
            <person name="Triplett B.A."/>
        </authorList>
    </citation>
    <scope>NUCLEOTIDE SEQUENCE [LARGE SCALE GENOMIC DNA]</scope>
    <source>
        <strain evidence="2 3">SCA</strain>
    </source>
</reference>
<dbReference type="Proteomes" id="UP000198304">
    <property type="component" value="Unassembled WGS sequence"/>
</dbReference>
<evidence type="ECO:0000313" key="2">
    <source>
        <dbReference type="EMBL" id="SNS09612.1"/>
    </source>
</evidence>
<organism evidence="2 3">
    <name type="scientific">Anaerovirgula multivorans</name>
    <dbReference type="NCBI Taxonomy" id="312168"/>
    <lineage>
        <taxon>Bacteria</taxon>
        <taxon>Bacillati</taxon>
        <taxon>Bacillota</taxon>
        <taxon>Clostridia</taxon>
        <taxon>Peptostreptococcales</taxon>
        <taxon>Natronincolaceae</taxon>
        <taxon>Anaerovirgula</taxon>
    </lineage>
</organism>
<dbReference type="RefSeq" id="WP_089281838.1">
    <property type="nucleotide sequence ID" value="NZ_FZOJ01000004.1"/>
</dbReference>
<evidence type="ECO:0000313" key="3">
    <source>
        <dbReference type="Proteomes" id="UP000198304"/>
    </source>
</evidence>
<protein>
    <submittedName>
        <fullName evidence="2">Uncharacterized protein</fullName>
    </submittedName>
</protein>